<feature type="domain" description="SWIM-type" evidence="4">
    <location>
        <begin position="149"/>
        <end position="181"/>
    </location>
</feature>
<evidence type="ECO:0008006" key="7">
    <source>
        <dbReference type="Google" id="ProtNLM"/>
    </source>
</evidence>
<protein>
    <recommendedName>
        <fullName evidence="7">RING finger domain protein</fullName>
    </recommendedName>
</protein>
<dbReference type="InterPro" id="IPR039903">
    <property type="entry name" value="Zswim2"/>
</dbReference>
<keyword evidence="1" id="KW-0479">Metal-binding</keyword>
<sequence>MGYAKTGTPTKTTPPARRVACPASAASRVSKRKRTADYTLQARQNVHLNQDTHIGASLDSVEVIDLTGSSPVPEPSKKSRASKNPKTQDESIPERRARVFRKHAPKTFLERLHRATTQRMYVVGHTVTTNAEDTPEMSFDIVGTTGNIYKTTIGKEPTCDCPDARKGNQCKHICYVNVLKAPSDLQYQLAFLSIELREIYQHSPLSQEQPKAEDNGGNRKPVEGDCPICFMEFEPEKEEIVWCRAACGNNIHKTCFQQWAATQRAQGVRCVYCRSPWQAENSAVNIERLMRDGTMNQDGYVNVAGQMGLSGKRGMRPSLYLPLEFILRSRDG</sequence>
<dbReference type="CDD" id="cd16494">
    <property type="entry name" value="RING-CH-C4HC3_ZSWM2"/>
    <property type="match status" value="1"/>
</dbReference>
<dbReference type="PANTHER" id="PTHR21540">
    <property type="entry name" value="RING FINGER AND SWIM DOMAIN-CONTAINING PROTEIN 2"/>
    <property type="match status" value="1"/>
</dbReference>
<evidence type="ECO:0000256" key="1">
    <source>
        <dbReference type="PROSITE-ProRule" id="PRU00175"/>
    </source>
</evidence>
<feature type="domain" description="RING-type" evidence="3">
    <location>
        <begin position="226"/>
        <end position="274"/>
    </location>
</feature>
<name>A0AAD4CF24_ASPNN</name>
<evidence type="ECO:0000259" key="3">
    <source>
        <dbReference type="PROSITE" id="PS50089"/>
    </source>
</evidence>
<keyword evidence="1" id="KW-0862">Zinc</keyword>
<proteinExistence type="predicted"/>
<dbReference type="PROSITE" id="PS50966">
    <property type="entry name" value="ZF_SWIM"/>
    <property type="match status" value="1"/>
</dbReference>
<evidence type="ECO:0000256" key="2">
    <source>
        <dbReference type="SAM" id="MobiDB-lite"/>
    </source>
</evidence>
<dbReference type="PANTHER" id="PTHR21540:SF0">
    <property type="entry name" value="PHD FAMILY PROTEIN"/>
    <property type="match status" value="1"/>
</dbReference>
<keyword evidence="1" id="KW-0863">Zinc-finger</keyword>
<dbReference type="PROSITE" id="PS50089">
    <property type="entry name" value="ZF_RING_2"/>
    <property type="match status" value="1"/>
</dbReference>
<dbReference type="GO" id="GO:0061630">
    <property type="term" value="F:ubiquitin protein ligase activity"/>
    <property type="evidence" value="ECO:0007669"/>
    <property type="project" value="InterPro"/>
</dbReference>
<dbReference type="InterPro" id="IPR007527">
    <property type="entry name" value="Znf_SWIM"/>
</dbReference>
<evidence type="ECO:0000259" key="4">
    <source>
        <dbReference type="PROSITE" id="PS50966"/>
    </source>
</evidence>
<dbReference type="Pfam" id="PF13639">
    <property type="entry name" value="zf-RING_2"/>
    <property type="match status" value="1"/>
</dbReference>
<reference evidence="5" key="1">
    <citation type="journal article" date="2019" name="Beilstein J. Org. Chem.">
        <title>Nanangenines: drimane sesquiterpenoids as the dominant metabolite cohort of a novel Australian fungus, Aspergillus nanangensis.</title>
        <authorList>
            <person name="Lacey H.J."/>
            <person name="Gilchrist C.L.M."/>
            <person name="Crombie A."/>
            <person name="Kalaitzis J.A."/>
            <person name="Vuong D."/>
            <person name="Rutledge P.J."/>
            <person name="Turner P."/>
            <person name="Pitt J.I."/>
            <person name="Lacey E."/>
            <person name="Chooi Y.H."/>
            <person name="Piggott A.M."/>
        </authorList>
    </citation>
    <scope>NUCLEOTIDE SEQUENCE</scope>
    <source>
        <strain evidence="5">MST-FP2251</strain>
    </source>
</reference>
<gene>
    <name evidence="5" type="ORF">FE257_013052</name>
</gene>
<dbReference type="Proteomes" id="UP001194746">
    <property type="component" value="Unassembled WGS sequence"/>
</dbReference>
<dbReference type="InterPro" id="IPR001841">
    <property type="entry name" value="Znf_RING"/>
</dbReference>
<organism evidence="5 6">
    <name type="scientific">Aspergillus nanangensis</name>
    <dbReference type="NCBI Taxonomy" id="2582783"/>
    <lineage>
        <taxon>Eukaryota</taxon>
        <taxon>Fungi</taxon>
        <taxon>Dikarya</taxon>
        <taxon>Ascomycota</taxon>
        <taxon>Pezizomycotina</taxon>
        <taxon>Eurotiomycetes</taxon>
        <taxon>Eurotiomycetidae</taxon>
        <taxon>Eurotiales</taxon>
        <taxon>Aspergillaceae</taxon>
        <taxon>Aspergillus</taxon>
        <taxon>Aspergillus subgen. Circumdati</taxon>
    </lineage>
</organism>
<reference evidence="5" key="2">
    <citation type="submission" date="2020-02" db="EMBL/GenBank/DDBJ databases">
        <authorList>
            <person name="Gilchrist C.L.M."/>
            <person name="Chooi Y.-H."/>
        </authorList>
    </citation>
    <scope>NUCLEOTIDE SEQUENCE</scope>
    <source>
        <strain evidence="5">MST-FP2251</strain>
    </source>
</reference>
<feature type="compositionally biased region" description="Basic and acidic residues" evidence="2">
    <location>
        <begin position="86"/>
        <end position="95"/>
    </location>
</feature>
<evidence type="ECO:0000313" key="5">
    <source>
        <dbReference type="EMBL" id="KAF9885335.1"/>
    </source>
</evidence>
<dbReference type="GO" id="GO:0008270">
    <property type="term" value="F:zinc ion binding"/>
    <property type="evidence" value="ECO:0007669"/>
    <property type="project" value="UniProtKB-KW"/>
</dbReference>
<evidence type="ECO:0000313" key="6">
    <source>
        <dbReference type="Proteomes" id="UP001194746"/>
    </source>
</evidence>
<dbReference type="Gene3D" id="3.30.40.10">
    <property type="entry name" value="Zinc/RING finger domain, C3HC4 (zinc finger)"/>
    <property type="match status" value="1"/>
</dbReference>
<accession>A0AAD4CF24</accession>
<feature type="compositionally biased region" description="Low complexity" evidence="2">
    <location>
        <begin position="1"/>
        <end position="15"/>
    </location>
</feature>
<feature type="region of interest" description="Disordered" evidence="2">
    <location>
        <begin position="1"/>
        <end position="35"/>
    </location>
</feature>
<dbReference type="AlphaFoldDB" id="A0AAD4CF24"/>
<dbReference type="SUPFAM" id="SSF57850">
    <property type="entry name" value="RING/U-box"/>
    <property type="match status" value="1"/>
</dbReference>
<dbReference type="EMBL" id="VCAU01000098">
    <property type="protein sequence ID" value="KAF9885335.1"/>
    <property type="molecule type" value="Genomic_DNA"/>
</dbReference>
<comment type="caution">
    <text evidence="5">The sequence shown here is derived from an EMBL/GenBank/DDBJ whole genome shotgun (WGS) entry which is preliminary data.</text>
</comment>
<keyword evidence="6" id="KW-1185">Reference proteome</keyword>
<feature type="region of interest" description="Disordered" evidence="2">
    <location>
        <begin position="66"/>
        <end position="95"/>
    </location>
</feature>
<dbReference type="InterPro" id="IPR013083">
    <property type="entry name" value="Znf_RING/FYVE/PHD"/>
</dbReference>